<dbReference type="PANTHER" id="PTHR10291:SF0">
    <property type="entry name" value="DEHYDRODOLICHYL DIPHOSPHATE SYNTHASE 2"/>
    <property type="match status" value="1"/>
</dbReference>
<dbReference type="RefSeq" id="WP_090090334.1">
    <property type="nucleotide sequence ID" value="NZ_FOMG01000008.1"/>
</dbReference>
<gene>
    <name evidence="3" type="ORF">SAMN05421842_10899</name>
</gene>
<organism evidence="3 4">
    <name type="scientific">Clostridium uliginosum</name>
    <dbReference type="NCBI Taxonomy" id="119641"/>
    <lineage>
        <taxon>Bacteria</taxon>
        <taxon>Bacillati</taxon>
        <taxon>Bacillota</taxon>
        <taxon>Clostridia</taxon>
        <taxon>Eubacteriales</taxon>
        <taxon>Clostridiaceae</taxon>
        <taxon>Clostridium</taxon>
    </lineage>
</organism>
<dbReference type="AlphaFoldDB" id="A0A1I1LK59"/>
<dbReference type="GO" id="GO:0030145">
    <property type="term" value="F:manganese ion binding"/>
    <property type="evidence" value="ECO:0007669"/>
    <property type="project" value="TreeGrafter"/>
</dbReference>
<feature type="binding site" evidence="2">
    <location>
        <begin position="76"/>
        <end position="78"/>
    </location>
    <ligand>
        <name>substrate</name>
    </ligand>
</feature>
<proteinExistence type="inferred from homology"/>
<dbReference type="NCBIfam" id="TIGR00055">
    <property type="entry name" value="uppS"/>
    <property type="match status" value="1"/>
</dbReference>
<name>A0A1I1LK59_9CLOT</name>
<comment type="cofactor">
    <cofactor evidence="2">
        <name>Mg(2+)</name>
        <dbReference type="ChEBI" id="CHEBI:18420"/>
    </cofactor>
    <text evidence="2">Binds 2 magnesium ions per subunit.</text>
</comment>
<feature type="binding site" evidence="2">
    <location>
        <position position="218"/>
    </location>
    <ligand>
        <name>Mg(2+)</name>
        <dbReference type="ChEBI" id="CHEBI:18420"/>
    </ligand>
</feature>
<accession>A0A1I1LK59</accession>
<feature type="binding site" evidence="2">
    <location>
        <position position="44"/>
    </location>
    <ligand>
        <name>substrate</name>
    </ligand>
</feature>
<feature type="binding site" evidence="2">
    <location>
        <position position="36"/>
    </location>
    <ligand>
        <name>substrate</name>
    </ligand>
</feature>
<dbReference type="Pfam" id="PF01255">
    <property type="entry name" value="Prenyltransf"/>
    <property type="match status" value="1"/>
</dbReference>
<dbReference type="InterPro" id="IPR018520">
    <property type="entry name" value="UPP_synth-like_CS"/>
</dbReference>
<dbReference type="NCBIfam" id="NF011405">
    <property type="entry name" value="PRK14830.1"/>
    <property type="match status" value="1"/>
</dbReference>
<dbReference type="STRING" id="119641.SAMN05421842_10899"/>
<reference evidence="3 4" key="1">
    <citation type="submission" date="2016-10" db="EMBL/GenBank/DDBJ databases">
        <authorList>
            <person name="de Groot N.N."/>
        </authorList>
    </citation>
    <scope>NUCLEOTIDE SEQUENCE [LARGE SCALE GENOMIC DNA]</scope>
    <source>
        <strain evidence="3 4">DSM 12992</strain>
    </source>
</reference>
<dbReference type="EC" id="2.5.1.-" evidence="2"/>
<feature type="binding site" evidence="2">
    <location>
        <position position="82"/>
    </location>
    <ligand>
        <name>substrate</name>
    </ligand>
</feature>
<dbReference type="GO" id="GO:0000287">
    <property type="term" value="F:magnesium ion binding"/>
    <property type="evidence" value="ECO:0007669"/>
    <property type="project" value="UniProtKB-UniRule"/>
</dbReference>
<comment type="similarity">
    <text evidence="2">Belongs to the UPP synthase family.</text>
</comment>
<dbReference type="InterPro" id="IPR001441">
    <property type="entry name" value="UPP_synth-like"/>
</dbReference>
<comment type="subunit">
    <text evidence="2">Homodimer.</text>
</comment>
<dbReference type="GO" id="GO:0016094">
    <property type="term" value="P:polyprenol biosynthetic process"/>
    <property type="evidence" value="ECO:0007669"/>
    <property type="project" value="TreeGrafter"/>
</dbReference>
<dbReference type="GO" id="GO:0008834">
    <property type="term" value="F:ditrans,polycis-undecaprenyl-diphosphate synthase [(2E,6E)-farnesyl-diphosphate specific] activity"/>
    <property type="evidence" value="ECO:0007669"/>
    <property type="project" value="TreeGrafter"/>
</dbReference>
<feature type="binding site" evidence="2">
    <location>
        <position position="48"/>
    </location>
    <ligand>
        <name>substrate</name>
    </ligand>
</feature>
<dbReference type="PROSITE" id="PS01066">
    <property type="entry name" value="UPP_SYNTHASE"/>
    <property type="match status" value="1"/>
</dbReference>
<evidence type="ECO:0000256" key="2">
    <source>
        <dbReference type="HAMAP-Rule" id="MF_01139"/>
    </source>
</evidence>
<dbReference type="Proteomes" id="UP000199263">
    <property type="component" value="Unassembled WGS sequence"/>
</dbReference>
<feature type="binding site" evidence="2">
    <location>
        <position position="199"/>
    </location>
    <ligand>
        <name>substrate</name>
    </ligand>
</feature>
<dbReference type="FunFam" id="3.40.1180.10:FF:000001">
    <property type="entry name" value="(2E,6E)-farnesyl-diphosphate-specific ditrans,polycis-undecaprenyl-diphosphate synthase"/>
    <property type="match status" value="1"/>
</dbReference>
<feature type="binding site" evidence="2">
    <location>
        <position position="80"/>
    </location>
    <ligand>
        <name>substrate</name>
    </ligand>
</feature>
<keyword evidence="4" id="KW-1185">Reference proteome</keyword>
<sequence>MLDIFKFKKDSQKEFVLDINKIPAHIAIIMDGNGRWAKKRKLPRSMGHKAGVETIRKIVKESKRLGVGYLTLYAFSTENWKRPKDELSTLMQLLVLYLKKEVDELNKNGVKINVLGDISKFPIECQNELKRAVKITSENVDINLNLALNYGGRDELVRAVKLIANDLEKQKIKNEDINEELISNYIYTKGMPDPDLIIRPSGEKRLSNFLLWQCAYSEFWYSDIAWPDFTKEDLQKAIFDYQNRDRRFGGIK</sequence>
<evidence type="ECO:0000313" key="3">
    <source>
        <dbReference type="EMBL" id="SFC73587.1"/>
    </source>
</evidence>
<keyword evidence="2" id="KW-0479">Metal-binding</keyword>
<dbReference type="EMBL" id="FOMG01000008">
    <property type="protein sequence ID" value="SFC73587.1"/>
    <property type="molecule type" value="Genomic_DNA"/>
</dbReference>
<feature type="binding site" evidence="2">
    <location>
        <begin position="205"/>
        <end position="207"/>
    </location>
    <ligand>
        <name>substrate</name>
    </ligand>
</feature>
<feature type="binding site" evidence="2">
    <location>
        <begin position="32"/>
        <end position="35"/>
    </location>
    <ligand>
        <name>substrate</name>
    </ligand>
</feature>
<evidence type="ECO:0000313" key="4">
    <source>
        <dbReference type="Proteomes" id="UP000199263"/>
    </source>
</evidence>
<dbReference type="Gene3D" id="3.40.1180.10">
    <property type="entry name" value="Decaprenyl diphosphate synthase-like"/>
    <property type="match status" value="1"/>
</dbReference>
<dbReference type="GO" id="GO:0005829">
    <property type="term" value="C:cytosol"/>
    <property type="evidence" value="ECO:0007669"/>
    <property type="project" value="TreeGrafter"/>
</dbReference>
<dbReference type="HAMAP" id="MF_01139">
    <property type="entry name" value="ISPT"/>
    <property type="match status" value="1"/>
</dbReference>
<dbReference type="PANTHER" id="PTHR10291">
    <property type="entry name" value="DEHYDRODOLICHYL DIPHOSPHATE SYNTHASE FAMILY MEMBER"/>
    <property type="match status" value="1"/>
</dbReference>
<keyword evidence="1 2" id="KW-0808">Transferase</keyword>
<dbReference type="InterPro" id="IPR036424">
    <property type="entry name" value="UPP_synth-like_sf"/>
</dbReference>
<dbReference type="SUPFAM" id="SSF64005">
    <property type="entry name" value="Undecaprenyl diphosphate synthase"/>
    <property type="match status" value="1"/>
</dbReference>
<dbReference type="OrthoDB" id="4191603at2"/>
<feature type="binding site" evidence="2">
    <location>
        <position position="31"/>
    </location>
    <ligand>
        <name>Mg(2+)</name>
        <dbReference type="ChEBI" id="CHEBI:18420"/>
    </ligand>
</feature>
<evidence type="ECO:0000256" key="1">
    <source>
        <dbReference type="ARBA" id="ARBA00022679"/>
    </source>
</evidence>
<dbReference type="CDD" id="cd00475">
    <property type="entry name" value="Cis_IPPS"/>
    <property type="match status" value="1"/>
</dbReference>
<keyword evidence="2" id="KW-0460">Magnesium</keyword>
<protein>
    <recommendedName>
        <fullName evidence="2">Isoprenyl transferase</fullName>
        <ecNumber evidence="2">2.5.1.-</ecNumber>
    </recommendedName>
</protein>
<feature type="active site" description="Proton acceptor" evidence="2">
    <location>
        <position position="79"/>
    </location>
</feature>
<feature type="active site" evidence="2">
    <location>
        <position position="31"/>
    </location>
</feature>
<comment type="function">
    <text evidence="2">Catalyzes the condensation of isopentenyl diphosphate (IPP) with allylic pyrophosphates generating different type of terpenoids.</text>
</comment>